<sequence length="355" mass="41051">MSTESKKPRLFFLDNIKILFTFLVIFQHVRVTYGGTGGWYYTEAAPVDVPSMIFFITLTSIGGLFQASLMGLFFLMGGYFTPKSYDRKGAVSFWRERLVRLGIPLIVYIVLINPLLAYISNPQGSFIDFYLSQFQSLGAFIEFLTETGPMWYVFVLLIFTAVYTLWRQITKIDSVQHIIPKEFSIPKYFYLLFLAISLGFFTFLVRIFSPIDKFPLGIPLGFIIPYLMMFSVGVIAVRYDWFEKMTRRHVKVWAITILTAFILLTLYTLLFVGFDSDLSVFLGGFNWHALAFTLAENVICMGMIFVLLKIFYAKFNHQGKILLNLSSSAFYMYLIHPPVLVFYPLDLHLYPLFLL</sequence>
<organism evidence="3">
    <name type="scientific">marine sediment metagenome</name>
    <dbReference type="NCBI Taxonomy" id="412755"/>
    <lineage>
        <taxon>unclassified sequences</taxon>
        <taxon>metagenomes</taxon>
        <taxon>ecological metagenomes</taxon>
    </lineage>
</organism>
<feature type="transmembrane region" description="Helical" evidence="1">
    <location>
        <begin position="286"/>
        <end position="310"/>
    </location>
</feature>
<feature type="transmembrane region" description="Helical" evidence="1">
    <location>
        <begin position="188"/>
        <end position="208"/>
    </location>
</feature>
<gene>
    <name evidence="3" type="ORF">LCGC14_0596260</name>
</gene>
<reference evidence="3" key="1">
    <citation type="journal article" date="2015" name="Nature">
        <title>Complex archaea that bridge the gap between prokaryotes and eukaryotes.</title>
        <authorList>
            <person name="Spang A."/>
            <person name="Saw J.H."/>
            <person name="Jorgensen S.L."/>
            <person name="Zaremba-Niedzwiedzka K."/>
            <person name="Martijn J."/>
            <person name="Lind A.E."/>
            <person name="van Eijk R."/>
            <person name="Schleper C."/>
            <person name="Guy L."/>
            <person name="Ettema T.J."/>
        </authorList>
    </citation>
    <scope>NUCLEOTIDE SEQUENCE</scope>
</reference>
<evidence type="ECO:0000259" key="2">
    <source>
        <dbReference type="Pfam" id="PF01757"/>
    </source>
</evidence>
<feature type="transmembrane region" description="Helical" evidence="1">
    <location>
        <begin position="98"/>
        <end position="119"/>
    </location>
</feature>
<dbReference type="Pfam" id="PF01757">
    <property type="entry name" value="Acyl_transf_3"/>
    <property type="match status" value="1"/>
</dbReference>
<proteinExistence type="predicted"/>
<dbReference type="AlphaFoldDB" id="A0A0F9RVQ0"/>
<dbReference type="PANTHER" id="PTHR36927:SF4">
    <property type="entry name" value="BLR5718 PROTEIN"/>
    <property type="match status" value="1"/>
</dbReference>
<evidence type="ECO:0000313" key="3">
    <source>
        <dbReference type="EMBL" id="KKN54047.1"/>
    </source>
</evidence>
<feature type="transmembrane region" description="Helical" evidence="1">
    <location>
        <begin position="322"/>
        <end position="345"/>
    </location>
</feature>
<comment type="caution">
    <text evidence="3">The sequence shown here is derived from an EMBL/GenBank/DDBJ whole genome shotgun (WGS) entry which is preliminary data.</text>
</comment>
<feature type="transmembrane region" description="Helical" evidence="1">
    <location>
        <begin position="53"/>
        <end position="77"/>
    </location>
</feature>
<name>A0A0F9RVQ0_9ZZZZ</name>
<dbReference type="EMBL" id="LAZR01000945">
    <property type="protein sequence ID" value="KKN54047.1"/>
    <property type="molecule type" value="Genomic_DNA"/>
</dbReference>
<keyword evidence="1" id="KW-1133">Transmembrane helix</keyword>
<feature type="domain" description="Acyltransferase 3" evidence="2">
    <location>
        <begin position="12"/>
        <end position="343"/>
    </location>
</feature>
<feature type="transmembrane region" description="Helical" evidence="1">
    <location>
        <begin position="253"/>
        <end position="274"/>
    </location>
</feature>
<keyword evidence="1" id="KW-0812">Transmembrane</keyword>
<dbReference type="GO" id="GO:0016747">
    <property type="term" value="F:acyltransferase activity, transferring groups other than amino-acyl groups"/>
    <property type="evidence" value="ECO:0007669"/>
    <property type="project" value="InterPro"/>
</dbReference>
<dbReference type="InterPro" id="IPR050623">
    <property type="entry name" value="Glucan_succinyl_AcylTrfase"/>
</dbReference>
<dbReference type="InterPro" id="IPR002656">
    <property type="entry name" value="Acyl_transf_3_dom"/>
</dbReference>
<feature type="transmembrane region" description="Helical" evidence="1">
    <location>
        <begin position="150"/>
        <end position="167"/>
    </location>
</feature>
<dbReference type="PANTHER" id="PTHR36927">
    <property type="entry name" value="BLR4337 PROTEIN"/>
    <property type="match status" value="1"/>
</dbReference>
<protein>
    <recommendedName>
        <fullName evidence="2">Acyltransferase 3 domain-containing protein</fullName>
    </recommendedName>
</protein>
<keyword evidence="1" id="KW-0472">Membrane</keyword>
<feature type="transmembrane region" description="Helical" evidence="1">
    <location>
        <begin position="12"/>
        <end position="33"/>
    </location>
</feature>
<accession>A0A0F9RVQ0</accession>
<evidence type="ECO:0000256" key="1">
    <source>
        <dbReference type="SAM" id="Phobius"/>
    </source>
</evidence>
<feature type="transmembrane region" description="Helical" evidence="1">
    <location>
        <begin position="220"/>
        <end position="241"/>
    </location>
</feature>